<evidence type="ECO:0000256" key="8">
    <source>
        <dbReference type="PROSITE-ProRule" id="PRU00221"/>
    </source>
</evidence>
<gene>
    <name evidence="10" type="ORF">DCS_06623</name>
</gene>
<evidence type="ECO:0000313" key="10">
    <source>
        <dbReference type="EMBL" id="KYK54663.1"/>
    </source>
</evidence>
<dbReference type="SUPFAM" id="SSF63829">
    <property type="entry name" value="Calcium-dependent phosphotriesterase"/>
    <property type="match status" value="1"/>
</dbReference>
<sequence length="965" mass="103997">MADHKRPNVKDDKAKKRKREGGERGTKSKRCRQHDEDNGTGNGEASECCDKLIQLDSLPVATQSDDGDAGWRISKPMGGRMLDIDPILTTDEKHLILAYNTSIQIFTATDSLLVRRIPITTLDASAPRASHPPVTVVATRLSVENPEFVWVACSDGQIYHVQWTQSSEASPSFRTISRTAKAMVVVPSRLQGNDGEILLVTESEKSNRTEVVAYRSKPASTPKLKSLLVLKKPGSGLHLLATSADGQVLAGACHDRLFLGVASPVVGDKPELPQYEFFSFDAPDLITSLDMRIYKRPHSANRNGKAQSGSFAGSDTVVDIIVGGARGSIYVYRDALLRAQSIGKPQIANDGIQTQKFHWHRKAVHAVKWSLDGNYFISGGSENVIVLWQVDTGKRDYLPHLSGSVENIVVSATGASYVVHLDDNSCMILSTAEMEPTTYVSGIQSAVVNVATPKDQLVKRVWATADQVRRPIPAAINPSDSSKLHVCVGNGRQATMTGHFSAPLLQSFDLESFTSVSKQALARTQPTEVNLTNKGFAIDEPLVSHIAFSGDGAWLASVDEWKPSARDVENVSNDLRDQFIRERREIYLKFWEVRPGDGSMALVSRINTPHATTHPESLLDLASDPMSTCFATIGADGIVRLWRPRARSQNGIAVKGAEGQDTVTWACSKVIAIGNHMAHETSAEVATDTDAATVQGSITFSDDGSTIFAAYGAADAGVVYVIDAATGQIVKTIEGLWAGQLRSIRALSFFIICLSDDLHVYDVVNEELCYGIVIPKAAGAGELLQLAVDHASGRFALTLPIGGCSSIGVFDPEEAEPVLVRNTPQRIVSLVSAPTASGFVALDDAAQIWIVAEGSDPSALATVQPLQDLRLDGAASAAEEDQQQVMLDDVEGAEDADMASDDEMRDDEPGEEEDVDMGDDVFHPTVLSQQCLADIFDAAPAFAAPSVEDMFYKVTGLLATKSLST</sequence>
<organism evidence="10 11">
    <name type="scientific">Drechmeria coniospora</name>
    <name type="common">Nematophagous fungus</name>
    <name type="synonym">Meria coniospora</name>
    <dbReference type="NCBI Taxonomy" id="98403"/>
    <lineage>
        <taxon>Eukaryota</taxon>
        <taxon>Fungi</taxon>
        <taxon>Dikarya</taxon>
        <taxon>Ascomycota</taxon>
        <taxon>Pezizomycotina</taxon>
        <taxon>Sordariomycetes</taxon>
        <taxon>Hypocreomycetidae</taxon>
        <taxon>Hypocreales</taxon>
        <taxon>Ophiocordycipitaceae</taxon>
        <taxon>Drechmeria</taxon>
    </lineage>
</organism>
<dbReference type="InterPro" id="IPR001680">
    <property type="entry name" value="WD40_rpt"/>
</dbReference>
<accession>A0A151GC78</accession>
<comment type="subcellular location">
    <subcellularLocation>
        <location evidence="1">Nucleus</location>
        <location evidence="1">Nucleolus</location>
    </subcellularLocation>
</comment>
<evidence type="ECO:0000256" key="9">
    <source>
        <dbReference type="SAM" id="MobiDB-lite"/>
    </source>
</evidence>
<keyword evidence="6" id="KW-0804">Transcription</keyword>
<feature type="region of interest" description="Disordered" evidence="9">
    <location>
        <begin position="893"/>
        <end position="918"/>
    </location>
</feature>
<name>A0A151GC78_DRECN</name>
<dbReference type="PANTHER" id="PTHR44215">
    <property type="entry name" value="WD REPEAT-CONTAINING PROTEIN 75"/>
    <property type="match status" value="1"/>
</dbReference>
<dbReference type="InParanoid" id="A0A151GC78"/>
<proteinExistence type="predicted"/>
<feature type="repeat" description="WD" evidence="8">
    <location>
        <begin position="357"/>
        <end position="398"/>
    </location>
</feature>
<dbReference type="Pfam" id="PF00400">
    <property type="entry name" value="WD40"/>
    <property type="match status" value="1"/>
</dbReference>
<dbReference type="PROSITE" id="PS50294">
    <property type="entry name" value="WD_REPEATS_REGION"/>
    <property type="match status" value="1"/>
</dbReference>
<dbReference type="SMART" id="SM00320">
    <property type="entry name" value="WD40"/>
    <property type="match status" value="2"/>
</dbReference>
<dbReference type="GO" id="GO:0006364">
    <property type="term" value="P:rRNA processing"/>
    <property type="evidence" value="ECO:0007669"/>
    <property type="project" value="UniProtKB-KW"/>
</dbReference>
<keyword evidence="3" id="KW-0698">rRNA processing</keyword>
<dbReference type="GeneID" id="63719266"/>
<evidence type="ECO:0000256" key="3">
    <source>
        <dbReference type="ARBA" id="ARBA00022552"/>
    </source>
</evidence>
<feature type="region of interest" description="Disordered" evidence="9">
    <location>
        <begin position="1"/>
        <end position="45"/>
    </location>
</feature>
<dbReference type="EMBL" id="LAYC01000003">
    <property type="protein sequence ID" value="KYK54663.1"/>
    <property type="molecule type" value="Genomic_DNA"/>
</dbReference>
<comment type="caution">
    <text evidence="10">The sequence shown here is derived from an EMBL/GenBank/DDBJ whole genome shotgun (WGS) entry which is preliminary data.</text>
</comment>
<dbReference type="PANTHER" id="PTHR44215:SF1">
    <property type="entry name" value="WD REPEAT-CONTAINING PROTEIN 75"/>
    <property type="match status" value="1"/>
</dbReference>
<dbReference type="Gene3D" id="2.130.10.10">
    <property type="entry name" value="YVTN repeat-like/Quinoprotein amine dehydrogenase"/>
    <property type="match status" value="2"/>
</dbReference>
<keyword evidence="5" id="KW-0677">Repeat</keyword>
<keyword evidence="11" id="KW-1185">Reference proteome</keyword>
<evidence type="ECO:0000256" key="4">
    <source>
        <dbReference type="ARBA" id="ARBA00022574"/>
    </source>
</evidence>
<keyword evidence="7" id="KW-0539">Nucleus</keyword>
<evidence type="ECO:0000256" key="2">
    <source>
        <dbReference type="ARBA" id="ARBA00022517"/>
    </source>
</evidence>
<dbReference type="GO" id="GO:2000234">
    <property type="term" value="P:positive regulation of rRNA processing"/>
    <property type="evidence" value="ECO:0007669"/>
    <property type="project" value="TreeGrafter"/>
</dbReference>
<dbReference type="AlphaFoldDB" id="A0A151GC78"/>
<dbReference type="InterPro" id="IPR015943">
    <property type="entry name" value="WD40/YVTN_repeat-like_dom_sf"/>
</dbReference>
<dbReference type="Proteomes" id="UP000076580">
    <property type="component" value="Chromosome 03"/>
</dbReference>
<dbReference type="InterPro" id="IPR036322">
    <property type="entry name" value="WD40_repeat_dom_sf"/>
</dbReference>
<evidence type="ECO:0000256" key="6">
    <source>
        <dbReference type="ARBA" id="ARBA00023163"/>
    </source>
</evidence>
<protein>
    <submittedName>
        <fullName evidence="10">WD repeat-containing protein 75</fullName>
    </submittedName>
</protein>
<reference evidence="10 11" key="1">
    <citation type="journal article" date="2016" name="Sci. Rep.">
        <title>Insights into Adaptations to a Near-Obligate Nematode Endoparasitic Lifestyle from the Finished Genome of Drechmeria coniospora.</title>
        <authorList>
            <person name="Zhang L."/>
            <person name="Zhou Z."/>
            <person name="Guo Q."/>
            <person name="Fokkens L."/>
            <person name="Miskei M."/>
            <person name="Pocsi I."/>
            <person name="Zhang W."/>
            <person name="Chen M."/>
            <person name="Wang L."/>
            <person name="Sun Y."/>
            <person name="Donzelli B.G."/>
            <person name="Gibson D.M."/>
            <person name="Nelson D.R."/>
            <person name="Luo J.G."/>
            <person name="Rep M."/>
            <person name="Liu H."/>
            <person name="Yang S."/>
            <person name="Wang J."/>
            <person name="Krasnoff S.B."/>
            <person name="Xu Y."/>
            <person name="Molnar I."/>
            <person name="Lin M."/>
        </authorList>
    </citation>
    <scope>NUCLEOTIDE SEQUENCE [LARGE SCALE GENOMIC DNA]</scope>
    <source>
        <strain evidence="10 11">ARSEF 6962</strain>
    </source>
</reference>
<keyword evidence="2" id="KW-0690">Ribosome biogenesis</keyword>
<dbReference type="InterPro" id="IPR053826">
    <property type="entry name" value="WDR75"/>
</dbReference>
<dbReference type="STRING" id="98403.A0A151GC78"/>
<dbReference type="GO" id="GO:0003723">
    <property type="term" value="F:RNA binding"/>
    <property type="evidence" value="ECO:0007669"/>
    <property type="project" value="InterPro"/>
</dbReference>
<feature type="compositionally biased region" description="Basic and acidic residues" evidence="9">
    <location>
        <begin position="1"/>
        <end position="26"/>
    </location>
</feature>
<keyword evidence="4 8" id="KW-0853">WD repeat</keyword>
<dbReference type="GO" id="GO:0045943">
    <property type="term" value="P:positive regulation of transcription by RNA polymerase I"/>
    <property type="evidence" value="ECO:0007669"/>
    <property type="project" value="InterPro"/>
</dbReference>
<evidence type="ECO:0000256" key="1">
    <source>
        <dbReference type="ARBA" id="ARBA00004604"/>
    </source>
</evidence>
<dbReference type="PROSITE" id="PS50082">
    <property type="entry name" value="WD_REPEATS_2"/>
    <property type="match status" value="1"/>
</dbReference>
<dbReference type="SUPFAM" id="SSF50978">
    <property type="entry name" value="WD40 repeat-like"/>
    <property type="match status" value="1"/>
</dbReference>
<evidence type="ECO:0000256" key="5">
    <source>
        <dbReference type="ARBA" id="ARBA00022737"/>
    </source>
</evidence>
<evidence type="ECO:0000256" key="7">
    <source>
        <dbReference type="ARBA" id="ARBA00023242"/>
    </source>
</evidence>
<dbReference type="FunCoup" id="A0A151GC78">
    <property type="interactions" value="353"/>
</dbReference>
<dbReference type="RefSeq" id="XP_040654015.1">
    <property type="nucleotide sequence ID" value="XM_040803911.1"/>
</dbReference>
<evidence type="ECO:0000313" key="11">
    <source>
        <dbReference type="Proteomes" id="UP000076580"/>
    </source>
</evidence>
<dbReference type="GO" id="GO:0032040">
    <property type="term" value="C:small-subunit processome"/>
    <property type="evidence" value="ECO:0007669"/>
    <property type="project" value="InterPro"/>
</dbReference>